<dbReference type="GO" id="GO:0003677">
    <property type="term" value="F:DNA binding"/>
    <property type="evidence" value="ECO:0007669"/>
    <property type="project" value="InterPro"/>
</dbReference>
<dbReference type="GO" id="GO:0016787">
    <property type="term" value="F:hydrolase activity"/>
    <property type="evidence" value="ECO:0007669"/>
    <property type="project" value="UniProtKB-KW"/>
</dbReference>
<dbReference type="GO" id="GO:0006355">
    <property type="term" value="P:regulation of DNA-templated transcription"/>
    <property type="evidence" value="ECO:0007669"/>
    <property type="project" value="InterPro"/>
</dbReference>
<dbReference type="AlphaFoldDB" id="A0A160T638"/>
<protein>
    <submittedName>
        <fullName evidence="2">Transcriptional regulator LuxR family</fullName>
        <ecNumber evidence="2">3.1.1.-</ecNumber>
    </submittedName>
</protein>
<dbReference type="Pfam" id="PF00561">
    <property type="entry name" value="Abhydrolase_1"/>
    <property type="match status" value="1"/>
</dbReference>
<dbReference type="Pfam" id="PF00196">
    <property type="entry name" value="GerE"/>
    <property type="match status" value="1"/>
</dbReference>
<dbReference type="Gene3D" id="3.40.50.1820">
    <property type="entry name" value="alpha/beta hydrolase"/>
    <property type="match status" value="1"/>
</dbReference>
<dbReference type="PROSITE" id="PS50043">
    <property type="entry name" value="HTH_LUXR_2"/>
    <property type="match status" value="1"/>
</dbReference>
<organism evidence="2 3">
    <name type="scientific">Candidatus Promineifilum breve</name>
    <dbReference type="NCBI Taxonomy" id="1806508"/>
    <lineage>
        <taxon>Bacteria</taxon>
        <taxon>Bacillati</taxon>
        <taxon>Chloroflexota</taxon>
        <taxon>Ardenticatenia</taxon>
        <taxon>Candidatus Promineifilales</taxon>
        <taxon>Candidatus Promineifilaceae</taxon>
        <taxon>Candidatus Promineifilum</taxon>
    </lineage>
</organism>
<dbReference type="OrthoDB" id="9775557at2"/>
<dbReference type="KEGG" id="pbf:CFX0092_A2820"/>
<dbReference type="Proteomes" id="UP000215027">
    <property type="component" value="Chromosome I"/>
</dbReference>
<dbReference type="PRINTS" id="PR00038">
    <property type="entry name" value="HTHLUXR"/>
</dbReference>
<evidence type="ECO:0000259" key="1">
    <source>
        <dbReference type="PROSITE" id="PS50043"/>
    </source>
</evidence>
<dbReference type="RefSeq" id="WP_095043997.1">
    <property type="nucleotide sequence ID" value="NZ_LN890655.1"/>
</dbReference>
<name>A0A160T638_9CHLR</name>
<dbReference type="SUPFAM" id="SSF46894">
    <property type="entry name" value="C-terminal effector domain of the bipartite response regulators"/>
    <property type="match status" value="1"/>
</dbReference>
<sequence>MNQQIRFCRSADGTRIAYATVGSGPPLVKAANYLTHLEHDWNGPVWRPWLDALAQQHTLVRYDERGCGLSDWDVTEYSLDAWVQDLEAVVDALGLERFPLLGISQGASVSVAYAVRHPHRVSHLILYGGYARGRFHRDLSEEEMMQAEIMINAIRIGWGQENPAFRQLFTTMQIPQGTEVQKEWLNELARISATPENAATMERAFYHIDVVDLARQVTTPTLVLHGRADAGVPFEEGRLLAALIPGARFVPLDSPNHILLEVEPAWARFLAEVHAFIGPGQEDRPAPNAPRLFPELTPRELEVLKWVAQGVSNETIAEELMLTPKTVRNHISNIYSKLAVNSRAQAIVLAREAGLVRESG</sequence>
<dbReference type="PROSITE" id="PS00622">
    <property type="entry name" value="HTH_LUXR_1"/>
    <property type="match status" value="1"/>
</dbReference>
<dbReference type="SUPFAM" id="SSF53474">
    <property type="entry name" value="alpha/beta-Hydrolases"/>
    <property type="match status" value="1"/>
</dbReference>
<dbReference type="PANTHER" id="PTHR43433">
    <property type="entry name" value="HYDROLASE, ALPHA/BETA FOLD FAMILY PROTEIN"/>
    <property type="match status" value="1"/>
</dbReference>
<feature type="domain" description="HTH luxR-type" evidence="1">
    <location>
        <begin position="289"/>
        <end position="354"/>
    </location>
</feature>
<proteinExistence type="predicted"/>
<dbReference type="InterPro" id="IPR050471">
    <property type="entry name" value="AB_hydrolase"/>
</dbReference>
<dbReference type="PANTHER" id="PTHR43433:SF8">
    <property type="entry name" value="BIFUNCTIONAL LIPASE_ADENYLATE CYCLASE LIPJ"/>
    <property type="match status" value="1"/>
</dbReference>
<evidence type="ECO:0000313" key="2">
    <source>
        <dbReference type="EMBL" id="CUS04698.2"/>
    </source>
</evidence>
<dbReference type="InterPro" id="IPR000792">
    <property type="entry name" value="Tscrpt_reg_LuxR_C"/>
</dbReference>
<dbReference type="InterPro" id="IPR036388">
    <property type="entry name" value="WH-like_DNA-bd_sf"/>
</dbReference>
<accession>A0A160T638</accession>
<reference evidence="2" key="1">
    <citation type="submission" date="2016-01" db="EMBL/GenBank/DDBJ databases">
        <authorList>
            <person name="Mcilroy J.S."/>
            <person name="Karst M S."/>
            <person name="Albertsen M."/>
        </authorList>
    </citation>
    <scope>NUCLEOTIDE SEQUENCE</scope>
    <source>
        <strain evidence="2">Cfx-K</strain>
    </source>
</reference>
<keyword evidence="3" id="KW-1185">Reference proteome</keyword>
<evidence type="ECO:0000313" key="3">
    <source>
        <dbReference type="Proteomes" id="UP000215027"/>
    </source>
</evidence>
<dbReference type="InterPro" id="IPR029058">
    <property type="entry name" value="AB_hydrolase_fold"/>
</dbReference>
<dbReference type="EC" id="3.1.1.-" evidence="2"/>
<keyword evidence="2" id="KW-0378">Hydrolase</keyword>
<dbReference type="InterPro" id="IPR000073">
    <property type="entry name" value="AB_hydrolase_1"/>
</dbReference>
<dbReference type="SMART" id="SM00421">
    <property type="entry name" value="HTH_LUXR"/>
    <property type="match status" value="1"/>
</dbReference>
<gene>
    <name evidence="2" type="ORF">CFX0092_A2820</name>
</gene>
<dbReference type="CDD" id="cd06170">
    <property type="entry name" value="LuxR_C_like"/>
    <property type="match status" value="1"/>
</dbReference>
<dbReference type="Gene3D" id="1.10.10.10">
    <property type="entry name" value="Winged helix-like DNA-binding domain superfamily/Winged helix DNA-binding domain"/>
    <property type="match status" value="1"/>
</dbReference>
<dbReference type="EMBL" id="LN890655">
    <property type="protein sequence ID" value="CUS04698.2"/>
    <property type="molecule type" value="Genomic_DNA"/>
</dbReference>
<dbReference type="PRINTS" id="PR00111">
    <property type="entry name" value="ABHYDROLASE"/>
</dbReference>
<dbReference type="InterPro" id="IPR016032">
    <property type="entry name" value="Sig_transdc_resp-reg_C-effctor"/>
</dbReference>